<organism evidence="2 3">
    <name type="scientific">Shimia sagamensis</name>
    <dbReference type="NCBI Taxonomy" id="1566352"/>
    <lineage>
        <taxon>Bacteria</taxon>
        <taxon>Pseudomonadati</taxon>
        <taxon>Pseudomonadota</taxon>
        <taxon>Alphaproteobacteria</taxon>
        <taxon>Rhodobacterales</taxon>
        <taxon>Roseobacteraceae</taxon>
    </lineage>
</organism>
<dbReference type="SUPFAM" id="SSF52096">
    <property type="entry name" value="ClpP/crotonase"/>
    <property type="match status" value="1"/>
</dbReference>
<dbReference type="EMBL" id="FXTY01000007">
    <property type="protein sequence ID" value="SMP31120.1"/>
    <property type="molecule type" value="Genomic_DNA"/>
</dbReference>
<dbReference type="Gene3D" id="3.30.750.44">
    <property type="match status" value="1"/>
</dbReference>
<dbReference type="GO" id="GO:0006508">
    <property type="term" value="P:proteolysis"/>
    <property type="evidence" value="ECO:0007669"/>
    <property type="project" value="UniProtKB-KW"/>
</dbReference>
<dbReference type="SMART" id="SM00245">
    <property type="entry name" value="TSPc"/>
    <property type="match status" value="1"/>
</dbReference>
<sequence>MPRHVRTFISMAALFHLLACREEIPIETAALYARLDGIFVSDGYGYVVDLRGETREVYHLSADTCVFDKDSSASLQHILKPDHVFETVDGQSFAFGSAYEPHKTMFHRSAALPEACTTPMPNTPQGNYDAFVATFAAHYAFFELHGVDWLQQVSADRLKVTQSTTDEDLFALFSEMVAPLADSHVSIEAKINRRDFSFNPVTTSLSRGAIRRAAETDTSKKEVVLAALDDYWTQGVAETVLAGQGRETAGGKMQYGVIDGTIGYLNVLMLMGYSSEVLFPDTNSLDEAAEYHWINKILDEIMIVFAEAEVNAVIIDASLNFGGNDFMAREIAARFADKKRLAYTKAAIDGAGAPETAVYVGPTDRPSFDGPVYLMTTDSTVSAGEIMTMALRALPNVTHVGQPTNGSHSDVLHKALPNGWTLALSNEIYRDHTGTVWEGRGIVPDIRLNIFDETNLVAGHPVAVATLVAHIKSVLNKPQ</sequence>
<feature type="domain" description="Tail specific protease" evidence="1">
    <location>
        <begin position="220"/>
        <end position="449"/>
    </location>
</feature>
<dbReference type="Gene3D" id="3.90.226.10">
    <property type="entry name" value="2-enoyl-CoA Hydratase, Chain A, domain 1"/>
    <property type="match status" value="1"/>
</dbReference>
<gene>
    <name evidence="2" type="ORF">SAMN06265373_107206</name>
</gene>
<dbReference type="CDD" id="cd07563">
    <property type="entry name" value="Peptidase_S41_IRBP"/>
    <property type="match status" value="1"/>
</dbReference>
<protein>
    <submittedName>
        <fullName evidence="2">Carboxyl-terminal processing protease</fullName>
    </submittedName>
</protein>
<dbReference type="PANTHER" id="PTHR11261">
    <property type="entry name" value="INTERPHOTORECEPTOR RETINOID-BINDING PROTEIN"/>
    <property type="match status" value="1"/>
</dbReference>
<dbReference type="GO" id="GO:0008233">
    <property type="term" value="F:peptidase activity"/>
    <property type="evidence" value="ECO:0007669"/>
    <property type="project" value="UniProtKB-KW"/>
</dbReference>
<evidence type="ECO:0000313" key="2">
    <source>
        <dbReference type="EMBL" id="SMP31120.1"/>
    </source>
</evidence>
<keyword evidence="3" id="KW-1185">Reference proteome</keyword>
<comment type="caution">
    <text evidence="2">The sequence shown here is derived from an EMBL/GenBank/DDBJ whole genome shotgun (WGS) entry which is preliminary data.</text>
</comment>
<evidence type="ECO:0000259" key="1">
    <source>
        <dbReference type="SMART" id="SM00245"/>
    </source>
</evidence>
<dbReference type="Proteomes" id="UP001157961">
    <property type="component" value="Unassembled WGS sequence"/>
</dbReference>
<dbReference type="InterPro" id="IPR005151">
    <property type="entry name" value="Tail-specific_protease"/>
</dbReference>
<keyword evidence="2" id="KW-0378">Hydrolase</keyword>
<accession>A0ABY1PCE5</accession>
<reference evidence="2 3" key="1">
    <citation type="submission" date="2017-05" db="EMBL/GenBank/DDBJ databases">
        <authorList>
            <person name="Varghese N."/>
            <person name="Submissions S."/>
        </authorList>
    </citation>
    <scope>NUCLEOTIDE SEQUENCE [LARGE SCALE GENOMIC DNA]</scope>
    <source>
        <strain evidence="2 3">DSM 29734</strain>
    </source>
</reference>
<proteinExistence type="predicted"/>
<evidence type="ECO:0000313" key="3">
    <source>
        <dbReference type="Proteomes" id="UP001157961"/>
    </source>
</evidence>
<keyword evidence="2" id="KW-0645">Protease</keyword>
<name>A0ABY1PCE5_9RHOB</name>
<dbReference type="Pfam" id="PF03572">
    <property type="entry name" value="Peptidase_S41"/>
    <property type="match status" value="1"/>
</dbReference>
<dbReference type="InterPro" id="IPR029045">
    <property type="entry name" value="ClpP/crotonase-like_dom_sf"/>
</dbReference>
<dbReference type="PANTHER" id="PTHR11261:SF3">
    <property type="entry name" value="RETINOL-BINDING PROTEIN 3"/>
    <property type="match status" value="1"/>
</dbReference>